<sequence length="247" mass="28754">MAIKRSTKQNKIKQKNSKGQSFFKTKIWPYLWRAVLTLFVLSILWVIALRFTNPPITYLMLKRGFERKAAGKEWKIERKWLDYEDISDNLKRAALAGEDAHFMTHNGFDTKAIFEAIEKNKAGKSLRGGSTISQQTAKNVFLWPGRSWIRKGLESYFTVLIEIFWSKKRILEVYLNVIEMGQGVYGAEAASQYYFHKSGKSLTKKEAALIIAILPSPQKWDARRPSNYINRRANSIVRYLNYYKIPE</sequence>
<evidence type="ECO:0000256" key="11">
    <source>
        <dbReference type="HAMAP-Rule" id="MF_00766"/>
    </source>
</evidence>
<dbReference type="InterPro" id="IPR023346">
    <property type="entry name" value="Lysozyme-like_dom_sf"/>
</dbReference>
<proteinExistence type="inferred from homology"/>
<evidence type="ECO:0000256" key="7">
    <source>
        <dbReference type="ARBA" id="ARBA00022984"/>
    </source>
</evidence>
<evidence type="ECO:0000256" key="6">
    <source>
        <dbReference type="ARBA" id="ARBA00022960"/>
    </source>
</evidence>
<evidence type="ECO:0000256" key="4">
    <source>
        <dbReference type="ARBA" id="ARBA00022679"/>
    </source>
</evidence>
<dbReference type="Proteomes" id="UP001500101">
    <property type="component" value="Unassembled WGS sequence"/>
</dbReference>
<dbReference type="RefSeq" id="WP_344673186.1">
    <property type="nucleotide sequence ID" value="NZ_BAAAZI010000004.1"/>
</dbReference>
<dbReference type="EC" id="2.4.99.28" evidence="11"/>
<feature type="domain" description="Glycosyl transferase family 51" evidence="12">
    <location>
        <begin position="76"/>
        <end position="238"/>
    </location>
</feature>
<dbReference type="EMBL" id="BAAAZI010000004">
    <property type="protein sequence ID" value="GAA4133649.1"/>
    <property type="molecule type" value="Genomic_DNA"/>
</dbReference>
<keyword evidence="1 11" id="KW-1003">Cell membrane</keyword>
<dbReference type="Pfam" id="PF00912">
    <property type="entry name" value="Transgly"/>
    <property type="match status" value="1"/>
</dbReference>
<dbReference type="SUPFAM" id="SSF53955">
    <property type="entry name" value="Lysozyme-like"/>
    <property type="match status" value="1"/>
</dbReference>
<name>A0ABP7YBH7_9SPHI</name>
<protein>
    <recommendedName>
        <fullName evidence="11">Biosynthetic peptidoglycan transglycosylase</fullName>
        <ecNumber evidence="11">2.4.99.28</ecNumber>
    </recommendedName>
    <alternativeName>
        <fullName evidence="11">Glycan polymerase</fullName>
    </alternativeName>
    <alternativeName>
        <fullName evidence="11">Peptidoglycan glycosyltransferase MtgA</fullName>
        <shortName evidence="11">PGT</shortName>
    </alternativeName>
</protein>
<evidence type="ECO:0000256" key="10">
    <source>
        <dbReference type="ARBA" id="ARBA00023316"/>
    </source>
</evidence>
<keyword evidence="7 11" id="KW-0573">Peptidoglycan synthesis</keyword>
<evidence type="ECO:0000313" key="14">
    <source>
        <dbReference type="Proteomes" id="UP001500101"/>
    </source>
</evidence>
<dbReference type="InterPro" id="IPR011812">
    <property type="entry name" value="Pep_trsgly"/>
</dbReference>
<evidence type="ECO:0000256" key="1">
    <source>
        <dbReference type="ARBA" id="ARBA00022475"/>
    </source>
</evidence>
<keyword evidence="6 11" id="KW-0133">Cell shape</keyword>
<evidence type="ECO:0000256" key="3">
    <source>
        <dbReference type="ARBA" id="ARBA00022676"/>
    </source>
</evidence>
<keyword evidence="5 11" id="KW-0812">Transmembrane</keyword>
<dbReference type="InterPro" id="IPR036950">
    <property type="entry name" value="PBP_transglycosylase"/>
</dbReference>
<keyword evidence="2" id="KW-0997">Cell inner membrane</keyword>
<keyword evidence="8 11" id="KW-1133">Transmembrane helix</keyword>
<dbReference type="Gene3D" id="1.10.3810.10">
    <property type="entry name" value="Biosynthetic peptidoglycan transglycosylase-like"/>
    <property type="match status" value="1"/>
</dbReference>
<evidence type="ECO:0000259" key="12">
    <source>
        <dbReference type="Pfam" id="PF00912"/>
    </source>
</evidence>
<evidence type="ECO:0000256" key="8">
    <source>
        <dbReference type="ARBA" id="ARBA00022989"/>
    </source>
</evidence>
<keyword evidence="10 11" id="KW-0961">Cell wall biogenesis/degradation</keyword>
<comment type="pathway">
    <text evidence="11">Cell wall biogenesis; peptidoglycan biosynthesis.</text>
</comment>
<evidence type="ECO:0000256" key="2">
    <source>
        <dbReference type="ARBA" id="ARBA00022519"/>
    </source>
</evidence>
<keyword evidence="9 11" id="KW-0472">Membrane</keyword>
<gene>
    <name evidence="11 13" type="primary">mtgA</name>
    <name evidence="13" type="ORF">GCM10022216_05860</name>
</gene>
<evidence type="ECO:0000256" key="5">
    <source>
        <dbReference type="ARBA" id="ARBA00022692"/>
    </source>
</evidence>
<comment type="caution">
    <text evidence="13">The sequence shown here is derived from an EMBL/GenBank/DDBJ whole genome shotgun (WGS) entry which is preliminary data.</text>
</comment>
<reference evidence="14" key="1">
    <citation type="journal article" date="2019" name="Int. J. Syst. Evol. Microbiol.">
        <title>The Global Catalogue of Microorganisms (GCM) 10K type strain sequencing project: providing services to taxonomists for standard genome sequencing and annotation.</title>
        <authorList>
            <consortium name="The Broad Institute Genomics Platform"/>
            <consortium name="The Broad Institute Genome Sequencing Center for Infectious Disease"/>
            <person name="Wu L."/>
            <person name="Ma J."/>
        </authorList>
    </citation>
    <scope>NUCLEOTIDE SEQUENCE [LARGE SCALE GENOMIC DNA]</scope>
    <source>
        <strain evidence="14">JCM 16704</strain>
    </source>
</reference>
<accession>A0ABP7YBH7</accession>
<dbReference type="InterPro" id="IPR001264">
    <property type="entry name" value="Glyco_trans_51"/>
</dbReference>
<organism evidence="13 14">
    <name type="scientific">Sphingobacterium kyonggiense</name>
    <dbReference type="NCBI Taxonomy" id="714075"/>
    <lineage>
        <taxon>Bacteria</taxon>
        <taxon>Pseudomonadati</taxon>
        <taxon>Bacteroidota</taxon>
        <taxon>Sphingobacteriia</taxon>
        <taxon>Sphingobacteriales</taxon>
        <taxon>Sphingobacteriaceae</taxon>
        <taxon>Sphingobacterium</taxon>
    </lineage>
</organism>
<comment type="similarity">
    <text evidence="11">Belongs to the glycosyltransferase 51 family.</text>
</comment>
<dbReference type="NCBIfam" id="TIGR02070">
    <property type="entry name" value="mono_pep_trsgly"/>
    <property type="match status" value="1"/>
</dbReference>
<comment type="subcellular location">
    <subcellularLocation>
        <location evidence="11">Cell membrane</location>
        <topology evidence="11">Single-pass membrane protein</topology>
    </subcellularLocation>
</comment>
<keyword evidence="4 11" id="KW-0808">Transferase</keyword>
<comment type="function">
    <text evidence="11">Peptidoglycan polymerase that catalyzes glycan chain elongation from lipid-linked precursors.</text>
</comment>
<keyword evidence="3 11" id="KW-0328">Glycosyltransferase</keyword>
<dbReference type="HAMAP" id="MF_00766">
    <property type="entry name" value="PGT_MtgA"/>
    <property type="match status" value="1"/>
</dbReference>
<evidence type="ECO:0000313" key="13">
    <source>
        <dbReference type="EMBL" id="GAA4133649.1"/>
    </source>
</evidence>
<dbReference type="PANTHER" id="PTHR30400:SF0">
    <property type="entry name" value="BIOSYNTHETIC PEPTIDOGLYCAN TRANSGLYCOSYLASE"/>
    <property type="match status" value="1"/>
</dbReference>
<comment type="catalytic activity">
    <reaction evidence="11">
        <text>[GlcNAc-(1-&gt;4)-Mur2Ac(oyl-L-Ala-gamma-D-Glu-L-Lys-D-Ala-D-Ala)](n)-di-trans,octa-cis-undecaprenyl diphosphate + beta-D-GlcNAc-(1-&gt;4)-Mur2Ac(oyl-L-Ala-gamma-D-Glu-L-Lys-D-Ala-D-Ala)-di-trans,octa-cis-undecaprenyl diphosphate = [GlcNAc-(1-&gt;4)-Mur2Ac(oyl-L-Ala-gamma-D-Glu-L-Lys-D-Ala-D-Ala)](n+1)-di-trans,octa-cis-undecaprenyl diphosphate + di-trans,octa-cis-undecaprenyl diphosphate + H(+)</text>
        <dbReference type="Rhea" id="RHEA:23708"/>
        <dbReference type="Rhea" id="RHEA-COMP:9602"/>
        <dbReference type="Rhea" id="RHEA-COMP:9603"/>
        <dbReference type="ChEBI" id="CHEBI:15378"/>
        <dbReference type="ChEBI" id="CHEBI:58405"/>
        <dbReference type="ChEBI" id="CHEBI:60033"/>
        <dbReference type="ChEBI" id="CHEBI:78435"/>
        <dbReference type="EC" id="2.4.99.28"/>
    </reaction>
</comment>
<dbReference type="PANTHER" id="PTHR30400">
    <property type="entry name" value="MONOFUNCTIONAL BIOSYNTHETIC PEPTIDOGLYCAN TRANSGLYCOSYLASE"/>
    <property type="match status" value="1"/>
</dbReference>
<evidence type="ECO:0000256" key="9">
    <source>
        <dbReference type="ARBA" id="ARBA00023136"/>
    </source>
</evidence>
<keyword evidence="14" id="KW-1185">Reference proteome</keyword>